<name>A0A0Q3QSX7_9BACI</name>
<accession>A0A0Q3QSX7</accession>
<dbReference type="PATRIC" id="fig|1637975.4.peg.3976"/>
<gene>
    <name evidence="1" type="ORF">AN957_20015</name>
</gene>
<dbReference type="STRING" id="1637975.AN957_20015"/>
<dbReference type="RefSeq" id="WP_053477141.1">
    <property type="nucleotide sequence ID" value="NZ_CP041305.1"/>
</dbReference>
<evidence type="ECO:0000313" key="2">
    <source>
        <dbReference type="Proteomes" id="UP000050996"/>
    </source>
</evidence>
<dbReference type="Proteomes" id="UP000050996">
    <property type="component" value="Unassembled WGS sequence"/>
</dbReference>
<sequence>MKASHKYDSFRYQVQPAIKSKLDEFFLLGYGHVKEQELWDFLTTKKWRKTAQDKRIAEIVDDILSVKVGDYFNFATIEAFKEAEFAFDNEDELRELLK</sequence>
<protein>
    <submittedName>
        <fullName evidence="1">Post-transcriptional regulator</fullName>
    </submittedName>
</protein>
<keyword evidence="2" id="KW-1185">Reference proteome</keyword>
<dbReference type="InterPro" id="IPR025716">
    <property type="entry name" value="Post-transcriptional_regulator"/>
</dbReference>
<dbReference type="Pfam" id="PF13797">
    <property type="entry name" value="Post_transc_reg"/>
    <property type="match status" value="1"/>
</dbReference>
<proteinExistence type="predicted"/>
<evidence type="ECO:0000313" key="1">
    <source>
        <dbReference type="EMBL" id="KQL20648.1"/>
    </source>
</evidence>
<dbReference type="EMBL" id="LJIX01000006">
    <property type="protein sequence ID" value="KQL20648.1"/>
    <property type="molecule type" value="Genomic_DNA"/>
</dbReference>
<organism evidence="1 2">
    <name type="scientific">Cytobacillus solani</name>
    <dbReference type="NCBI Taxonomy" id="1637975"/>
    <lineage>
        <taxon>Bacteria</taxon>
        <taxon>Bacillati</taxon>
        <taxon>Bacillota</taxon>
        <taxon>Bacilli</taxon>
        <taxon>Bacillales</taxon>
        <taxon>Bacillaceae</taxon>
        <taxon>Cytobacillus</taxon>
    </lineage>
</organism>
<reference evidence="1 2" key="1">
    <citation type="submission" date="2015-09" db="EMBL/GenBank/DDBJ databases">
        <title>Genome sequencing project for genomic taxonomy and phylogenomics of Bacillus-like bacteria.</title>
        <authorList>
            <person name="Liu B."/>
            <person name="Wang J."/>
            <person name="Zhu Y."/>
            <person name="Liu G."/>
            <person name="Chen Q."/>
            <person name="Chen Z."/>
            <person name="Lan J."/>
            <person name="Che J."/>
            <person name="Ge C."/>
            <person name="Shi H."/>
            <person name="Pan Z."/>
            <person name="Liu X."/>
        </authorList>
    </citation>
    <scope>NUCLEOTIDE SEQUENCE [LARGE SCALE GENOMIC DNA]</scope>
    <source>
        <strain evidence="1 2">FJAT-18043</strain>
    </source>
</reference>
<comment type="caution">
    <text evidence="1">The sequence shown here is derived from an EMBL/GenBank/DDBJ whole genome shotgun (WGS) entry which is preliminary data.</text>
</comment>
<dbReference type="AlphaFoldDB" id="A0A0Q3QSX7"/>